<feature type="chain" id="PRO_5031351727" evidence="5">
    <location>
        <begin position="27"/>
        <end position="734"/>
    </location>
</feature>
<comment type="similarity">
    <text evidence="2">Belongs to the glycosyl hydrolase 43 family.</text>
</comment>
<dbReference type="EMBL" id="WWCU01000015">
    <property type="protein sequence ID" value="MYN08644.1"/>
    <property type="molecule type" value="Genomic_DNA"/>
</dbReference>
<dbReference type="GO" id="GO:0016788">
    <property type="term" value="F:hydrolase activity, acting on ester bonds"/>
    <property type="evidence" value="ECO:0007669"/>
    <property type="project" value="UniProtKB-ARBA"/>
</dbReference>
<dbReference type="SUPFAM" id="SSF49785">
    <property type="entry name" value="Galactose-binding domain-like"/>
    <property type="match status" value="1"/>
</dbReference>
<keyword evidence="3 7" id="KW-0378">Hydrolase</keyword>
<dbReference type="Proteomes" id="UP000450676">
    <property type="component" value="Unassembled WGS sequence"/>
</dbReference>
<evidence type="ECO:0000256" key="1">
    <source>
        <dbReference type="ARBA" id="ARBA00008668"/>
    </source>
</evidence>
<sequence length="734" mass="79764">MKTSLLAARRATTLALLLAASFSATAQNGEARRFDFSAKPAAGYTAVPVTTEYSASKGYGFEPGAAAGKPSFFSVDLPEGNYNITVTLGGTPEASTTTIKSELRRLMLENVRTAPGKTETRTFTVNIRTPAIPAVGGLAAGAVNLKVPRETVQEAWNWDRRLTLEFNGSQPAVRSIEIAPAQTPTIFLLGDSTVCDQPGEPYASWGQMLPRFLKPGVAVANHGESGETYRDSLARRRLDKVLSAMRPGDTVMMQFGHNDQKQIKDGKGGPFTTYKAEIKQHVDGVRARGGVPVIISSMERRAFDANGKVIPSLIDYATAARQSAEELGVAFIDLNAMSKPFYEALGTEASKAAFAEPQPGRIDNTHHNNYGAYELAQAVLTGMRQAGVPAASFIADGYGNFNPAKPDPVASFAVPRSPTFSNERPLGDEANAGPQARAGATGYLFTYFTKNGEDGLHLAASADGYRWEKLGGGRSYLTPKVGISKLMRDPCIVRGPDGTYHMVWTSGWKENNIGYASSKDLVHWSEQKELPVMAHEKGVLNAWAPEIVYDEQRGEFLIFWASTVPGKFAETAGSSEEKYNHRLYSTSTKDFQTFTPTKLFYDPGFSVIDATFVRVNGKNHLLVKDETVNPPRKYLQVADAPSLSGPFGKLSAPITPQGMWVEGPTAIQAGEDVIVYYDAYRTKHYGAMRSRDLVNWEDVTAKMSFPDEGTPVRMRHGTAIAVPAALIEQLRAQN</sequence>
<dbReference type="PANTHER" id="PTHR43695">
    <property type="entry name" value="PUTATIVE (AFU_ORTHOLOGUE AFUA_2G17250)-RELATED"/>
    <property type="match status" value="1"/>
</dbReference>
<name>A0A7X4HCX4_9BURK</name>
<dbReference type="InterPro" id="IPR008979">
    <property type="entry name" value="Galactose-bd-like_sf"/>
</dbReference>
<evidence type="ECO:0000313" key="7">
    <source>
        <dbReference type="EMBL" id="MYN08644.1"/>
    </source>
</evidence>
<dbReference type="Pfam" id="PF13472">
    <property type="entry name" value="Lipase_GDSL_2"/>
    <property type="match status" value="1"/>
</dbReference>
<feature type="domain" description="SGNH hydrolase-type esterase" evidence="6">
    <location>
        <begin position="188"/>
        <end position="340"/>
    </location>
</feature>
<keyword evidence="8" id="KW-1185">Reference proteome</keyword>
<dbReference type="RefSeq" id="WP_161072958.1">
    <property type="nucleotide sequence ID" value="NZ_CP086370.1"/>
</dbReference>
<keyword evidence="4" id="KW-0326">Glycosidase</keyword>
<dbReference type="GO" id="GO:0005975">
    <property type="term" value="P:carbohydrate metabolic process"/>
    <property type="evidence" value="ECO:0007669"/>
    <property type="project" value="InterPro"/>
</dbReference>
<evidence type="ECO:0000259" key="6">
    <source>
        <dbReference type="Pfam" id="PF13472"/>
    </source>
</evidence>
<dbReference type="InterPro" id="IPR036514">
    <property type="entry name" value="SGNH_hydro_sf"/>
</dbReference>
<evidence type="ECO:0000256" key="5">
    <source>
        <dbReference type="SAM" id="SignalP"/>
    </source>
</evidence>
<dbReference type="Gene3D" id="2.60.120.430">
    <property type="entry name" value="Galactose-binding lectin"/>
    <property type="match status" value="1"/>
</dbReference>
<proteinExistence type="inferred from homology"/>
<keyword evidence="5" id="KW-0732">Signal</keyword>
<organism evidence="7 8">
    <name type="scientific">Pseudoduganella aquatica</name>
    <dbReference type="NCBI Taxonomy" id="2660641"/>
    <lineage>
        <taxon>Bacteria</taxon>
        <taxon>Pseudomonadati</taxon>
        <taxon>Pseudomonadota</taxon>
        <taxon>Betaproteobacteria</taxon>
        <taxon>Burkholderiales</taxon>
        <taxon>Oxalobacteraceae</taxon>
        <taxon>Telluria group</taxon>
        <taxon>Pseudoduganella</taxon>
    </lineage>
</organism>
<dbReference type="InterPro" id="IPR006710">
    <property type="entry name" value="Glyco_hydro_43"/>
</dbReference>
<dbReference type="SUPFAM" id="SSF75005">
    <property type="entry name" value="Arabinanase/levansucrase/invertase"/>
    <property type="match status" value="1"/>
</dbReference>
<dbReference type="Gene3D" id="3.40.50.1110">
    <property type="entry name" value="SGNH hydrolase"/>
    <property type="match status" value="1"/>
</dbReference>
<dbReference type="InterPro" id="IPR013830">
    <property type="entry name" value="SGNH_hydro"/>
</dbReference>
<accession>A0A7X4HCX4</accession>
<evidence type="ECO:0000256" key="2">
    <source>
        <dbReference type="ARBA" id="ARBA00009865"/>
    </source>
</evidence>
<dbReference type="CDD" id="cd01821">
    <property type="entry name" value="Rhamnogalacturan_acetylesterase_like"/>
    <property type="match status" value="1"/>
</dbReference>
<dbReference type="Pfam" id="PF04616">
    <property type="entry name" value="Glyco_hydro_43"/>
    <property type="match status" value="1"/>
</dbReference>
<dbReference type="Gene3D" id="2.115.10.20">
    <property type="entry name" value="Glycosyl hydrolase domain, family 43"/>
    <property type="match status" value="1"/>
</dbReference>
<evidence type="ECO:0000256" key="3">
    <source>
        <dbReference type="ARBA" id="ARBA00022801"/>
    </source>
</evidence>
<comment type="caution">
    <text evidence="7">The sequence shown here is derived from an EMBL/GenBank/DDBJ whole genome shotgun (WGS) entry which is preliminary data.</text>
</comment>
<dbReference type="InterPro" id="IPR037459">
    <property type="entry name" value="RhgT-like"/>
</dbReference>
<evidence type="ECO:0000256" key="4">
    <source>
        <dbReference type="ARBA" id="ARBA00023295"/>
    </source>
</evidence>
<dbReference type="SUPFAM" id="SSF52266">
    <property type="entry name" value="SGNH hydrolase"/>
    <property type="match status" value="1"/>
</dbReference>
<dbReference type="InterPro" id="IPR023296">
    <property type="entry name" value="Glyco_hydro_beta-prop_sf"/>
</dbReference>
<dbReference type="GO" id="GO:0004553">
    <property type="term" value="F:hydrolase activity, hydrolyzing O-glycosyl compounds"/>
    <property type="evidence" value="ECO:0007669"/>
    <property type="project" value="InterPro"/>
</dbReference>
<dbReference type="PANTHER" id="PTHR43695:SF1">
    <property type="entry name" value="RHAMNOGALACTURONAN ACETYLESTERASE"/>
    <property type="match status" value="1"/>
</dbReference>
<dbReference type="AlphaFoldDB" id="A0A7X4HCX4"/>
<dbReference type="CDD" id="cd08983">
    <property type="entry name" value="GH43_Bt3655-like"/>
    <property type="match status" value="1"/>
</dbReference>
<gene>
    <name evidence="7" type="ORF">GTP77_15000</name>
</gene>
<protein>
    <submittedName>
        <fullName evidence="7">Family 43 glycosylhydrolase</fullName>
    </submittedName>
</protein>
<comment type="similarity">
    <text evidence="1">Belongs to the 'GDSL' lipolytic enzyme family.</text>
</comment>
<feature type="signal peptide" evidence="5">
    <location>
        <begin position="1"/>
        <end position="26"/>
    </location>
</feature>
<reference evidence="7 8" key="1">
    <citation type="submission" date="2019-12" db="EMBL/GenBank/DDBJ databases">
        <title>Novel species isolated from a subtropical stream in China.</title>
        <authorList>
            <person name="Lu H."/>
        </authorList>
    </citation>
    <scope>NUCLEOTIDE SEQUENCE [LARGE SCALE GENOMIC DNA]</scope>
    <source>
        <strain evidence="7 8">FT127W</strain>
    </source>
</reference>
<evidence type="ECO:0000313" key="8">
    <source>
        <dbReference type="Proteomes" id="UP000450676"/>
    </source>
</evidence>